<keyword evidence="4" id="KW-1185">Reference proteome</keyword>
<evidence type="ECO:0000256" key="2">
    <source>
        <dbReference type="SAM" id="SignalP"/>
    </source>
</evidence>
<evidence type="ECO:0000313" key="4">
    <source>
        <dbReference type="Proteomes" id="UP001451303"/>
    </source>
</evidence>
<sequence>MWSCCIFLMARLFVHSSKLLLGLIPVQIGPKAPAGRPGSVDVAGLGFPHVLPRIDHGDHGLRPYLPTPDRLFLSLTLLALIVDLITSPSRLCHASVFHHARCPTQHPRTRTKKQKKKKKKKKKASCFSLPWPFSPETRLSTWLGGCLVASHAPPGDDCMIHYNGRPVGFVRPLVSGHWVGDKLFFHVPCPRSAVCTSPLQTCAVF</sequence>
<evidence type="ECO:0000256" key="1">
    <source>
        <dbReference type="SAM" id="MobiDB-lite"/>
    </source>
</evidence>
<feature type="region of interest" description="Disordered" evidence="1">
    <location>
        <begin position="103"/>
        <end position="123"/>
    </location>
</feature>
<dbReference type="EMBL" id="JAVLET010000001">
    <property type="protein sequence ID" value="KAL0475249.1"/>
    <property type="molecule type" value="Genomic_DNA"/>
</dbReference>
<feature type="signal peptide" evidence="2">
    <location>
        <begin position="1"/>
        <end position="16"/>
    </location>
</feature>
<evidence type="ECO:0008006" key="5">
    <source>
        <dbReference type="Google" id="ProtNLM"/>
    </source>
</evidence>
<evidence type="ECO:0000313" key="3">
    <source>
        <dbReference type="EMBL" id="KAL0475249.1"/>
    </source>
</evidence>
<comment type="caution">
    <text evidence="3">The sequence shown here is derived from an EMBL/GenBank/DDBJ whole genome shotgun (WGS) entry which is preliminary data.</text>
</comment>
<proteinExistence type="predicted"/>
<feature type="chain" id="PRO_5045992965" description="Secreted protein" evidence="2">
    <location>
        <begin position="17"/>
        <end position="205"/>
    </location>
</feature>
<gene>
    <name evidence="3" type="ORF">QR685DRAFT_40756</name>
</gene>
<dbReference type="Proteomes" id="UP001451303">
    <property type="component" value="Unassembled WGS sequence"/>
</dbReference>
<organism evidence="3 4">
    <name type="scientific">Neurospora intermedia</name>
    <dbReference type="NCBI Taxonomy" id="5142"/>
    <lineage>
        <taxon>Eukaryota</taxon>
        <taxon>Fungi</taxon>
        <taxon>Dikarya</taxon>
        <taxon>Ascomycota</taxon>
        <taxon>Pezizomycotina</taxon>
        <taxon>Sordariomycetes</taxon>
        <taxon>Sordariomycetidae</taxon>
        <taxon>Sordariales</taxon>
        <taxon>Sordariaceae</taxon>
        <taxon>Neurospora</taxon>
    </lineage>
</organism>
<protein>
    <recommendedName>
        <fullName evidence="5">Secreted protein</fullName>
    </recommendedName>
</protein>
<keyword evidence="2" id="KW-0732">Signal</keyword>
<name>A0ABR3DRG3_NEUIN</name>
<accession>A0ABR3DRG3</accession>
<reference evidence="3 4" key="1">
    <citation type="submission" date="2023-09" db="EMBL/GenBank/DDBJ databases">
        <title>Multi-omics analysis of a traditional fermented food reveals byproduct-associated fungal strains for waste-to-food upcycling.</title>
        <authorList>
            <consortium name="Lawrence Berkeley National Laboratory"/>
            <person name="Rekdal V.M."/>
            <person name="Villalobos-Escobedo J.M."/>
            <person name="Rodriguez-Valeron N."/>
            <person name="Garcia M.O."/>
            <person name="Vasquez D.P."/>
            <person name="Damayanti I."/>
            <person name="Sorensen P.M."/>
            <person name="Baidoo E.E."/>
            <person name="De Carvalho A.C."/>
            <person name="Riley R."/>
            <person name="Lipzen A."/>
            <person name="He G."/>
            <person name="Yan M."/>
            <person name="Haridas S."/>
            <person name="Daum C."/>
            <person name="Yoshinaga Y."/>
            <person name="Ng V."/>
            <person name="Grigoriev I.V."/>
            <person name="Munk R."/>
            <person name="Nuraida L."/>
            <person name="Wijaya C.H."/>
            <person name="Morales P.-C."/>
            <person name="Keasling J.D."/>
        </authorList>
    </citation>
    <scope>NUCLEOTIDE SEQUENCE [LARGE SCALE GENOMIC DNA]</scope>
    <source>
        <strain evidence="3 4">FGSC 2613</strain>
    </source>
</reference>